<accession>A0A271IY55</accession>
<dbReference type="Gene3D" id="2.60.40.1120">
    <property type="entry name" value="Carboxypeptidase-like, regulatory domain"/>
    <property type="match status" value="1"/>
</dbReference>
<feature type="signal peptide" evidence="1">
    <location>
        <begin position="1"/>
        <end position="16"/>
    </location>
</feature>
<dbReference type="Pfam" id="PF13620">
    <property type="entry name" value="CarboxypepD_reg"/>
    <property type="match status" value="1"/>
</dbReference>
<keyword evidence="1" id="KW-0732">Signal</keyword>
<dbReference type="OrthoDB" id="1223654at2"/>
<dbReference type="Proteomes" id="UP000216339">
    <property type="component" value="Unassembled WGS sequence"/>
</dbReference>
<evidence type="ECO:0008006" key="4">
    <source>
        <dbReference type="Google" id="ProtNLM"/>
    </source>
</evidence>
<evidence type="ECO:0000313" key="2">
    <source>
        <dbReference type="EMBL" id="PAP76186.1"/>
    </source>
</evidence>
<dbReference type="EMBL" id="MQWD01000001">
    <property type="protein sequence ID" value="PAP76186.1"/>
    <property type="molecule type" value="Genomic_DNA"/>
</dbReference>
<dbReference type="AlphaFoldDB" id="A0A271IY55"/>
<gene>
    <name evidence="2" type="ORF">BSZ37_06880</name>
</gene>
<organism evidence="2 3">
    <name type="scientific">Rubrivirga marina</name>
    <dbReference type="NCBI Taxonomy" id="1196024"/>
    <lineage>
        <taxon>Bacteria</taxon>
        <taxon>Pseudomonadati</taxon>
        <taxon>Rhodothermota</taxon>
        <taxon>Rhodothermia</taxon>
        <taxon>Rhodothermales</taxon>
        <taxon>Rubricoccaceae</taxon>
        <taxon>Rubrivirga</taxon>
    </lineage>
</organism>
<evidence type="ECO:0000256" key="1">
    <source>
        <dbReference type="SAM" id="SignalP"/>
    </source>
</evidence>
<evidence type="ECO:0000313" key="3">
    <source>
        <dbReference type="Proteomes" id="UP000216339"/>
    </source>
</evidence>
<reference evidence="2 3" key="1">
    <citation type="submission" date="2016-11" db="EMBL/GenBank/DDBJ databases">
        <title>Study of marine rhodopsin-containing bacteria.</title>
        <authorList>
            <person name="Yoshizawa S."/>
            <person name="Kumagai Y."/>
            <person name="Kogure K."/>
        </authorList>
    </citation>
    <scope>NUCLEOTIDE SEQUENCE [LARGE SCALE GENOMIC DNA]</scope>
    <source>
        <strain evidence="2 3">SAORIC-28</strain>
    </source>
</reference>
<dbReference type="SUPFAM" id="SSF49452">
    <property type="entry name" value="Starch-binding domain-like"/>
    <property type="match status" value="1"/>
</dbReference>
<keyword evidence="3" id="KW-1185">Reference proteome</keyword>
<proteinExistence type="predicted"/>
<dbReference type="RefSeq" id="WP_095509833.1">
    <property type="nucleotide sequence ID" value="NZ_MQWD01000001.1"/>
</dbReference>
<dbReference type="InterPro" id="IPR013784">
    <property type="entry name" value="Carb-bd-like_fold"/>
</dbReference>
<name>A0A271IY55_9BACT</name>
<dbReference type="GO" id="GO:0030246">
    <property type="term" value="F:carbohydrate binding"/>
    <property type="evidence" value="ECO:0007669"/>
    <property type="project" value="InterPro"/>
</dbReference>
<protein>
    <recommendedName>
        <fullName evidence="4">Carboxypeptidase-like regulatory domain-containing protein</fullName>
    </recommendedName>
</protein>
<comment type="caution">
    <text evidence="2">The sequence shown here is derived from an EMBL/GenBank/DDBJ whole genome shotgun (WGS) entry which is preliminary data.</text>
</comment>
<sequence length="367" mass="39515">MRLLFCSLLLAGAAGAQPATLTGTVRGGDGAPLAGANVYLSGTTRGDAADAEGRYRIEGVPPGAHRLVASLVGYEAETQEIVAEAGQEIATDFVLNGARRTVGFVRVEAPRDPRWQSQLATFEQAFLGESTLADSVRIVNPEVLEFREGVGGLQAAAAKPLAIENRALGYRLTYDLRGFALSDTEVRYDGDERFEPLEPASNAEAVRWAAARVRAYRGSLRHLLRALLGGTAEAEGFDLFLDEEADASFNADAFGRSAAGRPRPADARDVFERRRDGTGQLRFDGRLDVHYDEAEDAGYPGSRWFAETRSAPADEQRSSIELRAESVAVDADGTLAAPLDVLARGYLGFERLADLLPADYALPPRAR</sequence>
<feature type="chain" id="PRO_5013397853" description="Carboxypeptidase-like regulatory domain-containing protein" evidence="1">
    <location>
        <begin position="17"/>
        <end position="367"/>
    </location>
</feature>